<evidence type="ECO:0008006" key="2">
    <source>
        <dbReference type="Google" id="ProtNLM"/>
    </source>
</evidence>
<organism evidence="1">
    <name type="scientific">marine sediment metagenome</name>
    <dbReference type="NCBI Taxonomy" id="412755"/>
    <lineage>
        <taxon>unclassified sequences</taxon>
        <taxon>metagenomes</taxon>
        <taxon>ecological metagenomes</taxon>
    </lineage>
</organism>
<accession>A0A0F9FXW7</accession>
<protein>
    <recommendedName>
        <fullName evidence="2">Transposase</fullName>
    </recommendedName>
</protein>
<reference evidence="1" key="1">
    <citation type="journal article" date="2015" name="Nature">
        <title>Complex archaea that bridge the gap between prokaryotes and eukaryotes.</title>
        <authorList>
            <person name="Spang A."/>
            <person name="Saw J.H."/>
            <person name="Jorgensen S.L."/>
            <person name="Zaremba-Niedzwiedzka K."/>
            <person name="Martijn J."/>
            <person name="Lind A.E."/>
            <person name="van Eijk R."/>
            <person name="Schleper C."/>
            <person name="Guy L."/>
            <person name="Ettema T.J."/>
        </authorList>
    </citation>
    <scope>NUCLEOTIDE SEQUENCE</scope>
</reference>
<evidence type="ECO:0000313" key="1">
    <source>
        <dbReference type="EMBL" id="KKL91183.1"/>
    </source>
</evidence>
<dbReference type="EMBL" id="LAZR01019799">
    <property type="protein sequence ID" value="KKL91183.1"/>
    <property type="molecule type" value="Genomic_DNA"/>
</dbReference>
<gene>
    <name evidence="1" type="ORF">LCGC14_1897270</name>
</gene>
<proteinExistence type="predicted"/>
<dbReference type="AlphaFoldDB" id="A0A0F9FXW7"/>
<name>A0A0F9FXW7_9ZZZZ</name>
<sequence>MKKVLFPKKRLLKLGITGGWDEFPFRISTGLLGLSTREKEWLEQIKLNLIYLKIEKLHKVIFKRLRKFLTSELSNEEKLKVLFCVLDYLIYEVLYIEIRYMEVKVFKKRIKDYYEKLNCTVRFERSKDLKIIITVYPRGINICEVCGYDFMNTRLAKVEYNGI</sequence>
<comment type="caution">
    <text evidence="1">The sequence shown here is derived from an EMBL/GenBank/DDBJ whole genome shotgun (WGS) entry which is preliminary data.</text>
</comment>